<dbReference type="InterPro" id="IPR041931">
    <property type="entry name" value="DNA_pol3_alpha_thumb_dom"/>
</dbReference>
<keyword evidence="8" id="KW-0239">DNA-directed DNA polymerase</keyword>
<evidence type="ECO:0000256" key="4">
    <source>
        <dbReference type="ARBA" id="ARBA00019114"/>
    </source>
</evidence>
<dbReference type="Pfam" id="PF01336">
    <property type="entry name" value="tRNA_anti-codon"/>
    <property type="match status" value="1"/>
</dbReference>
<evidence type="ECO:0000256" key="7">
    <source>
        <dbReference type="ARBA" id="ARBA00022705"/>
    </source>
</evidence>
<dbReference type="NCBIfam" id="TIGR00594">
    <property type="entry name" value="polc"/>
    <property type="match status" value="1"/>
</dbReference>
<comment type="similarity">
    <text evidence="2">Belongs to the DNA polymerase type-C family. DnaE subfamily.</text>
</comment>
<evidence type="ECO:0000256" key="2">
    <source>
        <dbReference type="ARBA" id="ARBA00009496"/>
    </source>
</evidence>
<comment type="catalytic activity">
    <reaction evidence="10">
        <text>DNA(n) + a 2'-deoxyribonucleoside 5'-triphosphate = DNA(n+1) + diphosphate</text>
        <dbReference type="Rhea" id="RHEA:22508"/>
        <dbReference type="Rhea" id="RHEA-COMP:17339"/>
        <dbReference type="Rhea" id="RHEA-COMP:17340"/>
        <dbReference type="ChEBI" id="CHEBI:33019"/>
        <dbReference type="ChEBI" id="CHEBI:61560"/>
        <dbReference type="ChEBI" id="CHEBI:173112"/>
        <dbReference type="EC" id="2.7.7.7"/>
    </reaction>
</comment>
<dbReference type="InterPro" id="IPR004013">
    <property type="entry name" value="PHP_dom"/>
</dbReference>
<comment type="caution">
    <text evidence="12">The sequence shown here is derived from an EMBL/GenBank/DDBJ whole genome shotgun (WGS) entry which is preliminary data.</text>
</comment>
<dbReference type="SMART" id="SM00481">
    <property type="entry name" value="POLIIIAc"/>
    <property type="match status" value="1"/>
</dbReference>
<dbReference type="PANTHER" id="PTHR32294:SF0">
    <property type="entry name" value="DNA POLYMERASE III SUBUNIT ALPHA"/>
    <property type="match status" value="1"/>
</dbReference>
<dbReference type="GO" id="GO:0003887">
    <property type="term" value="F:DNA-directed DNA polymerase activity"/>
    <property type="evidence" value="ECO:0007669"/>
    <property type="project" value="UniProtKB-EC"/>
</dbReference>
<evidence type="ECO:0000256" key="8">
    <source>
        <dbReference type="ARBA" id="ARBA00022932"/>
    </source>
</evidence>
<feature type="domain" description="Polymerase/histidinol phosphatase N-terminal" evidence="11">
    <location>
        <begin position="4"/>
        <end position="71"/>
    </location>
</feature>
<dbReference type="InterPro" id="IPR003141">
    <property type="entry name" value="Pol/His_phosphatase_N"/>
</dbReference>
<keyword evidence="5 12" id="KW-0808">Transferase</keyword>
<dbReference type="SUPFAM" id="SSF89550">
    <property type="entry name" value="PHP domain-like"/>
    <property type="match status" value="1"/>
</dbReference>
<dbReference type="InterPro" id="IPR016195">
    <property type="entry name" value="Pol/histidinol_Pase-like"/>
</dbReference>
<gene>
    <name evidence="12" type="primary">dnaE</name>
    <name evidence="12" type="ORF">ACFOU2_06680</name>
</gene>
<accession>A0ABV8B0R7</accession>
<evidence type="ECO:0000259" key="11">
    <source>
        <dbReference type="SMART" id="SM00481"/>
    </source>
</evidence>
<dbReference type="Gene3D" id="3.20.20.140">
    <property type="entry name" value="Metal-dependent hydrolases"/>
    <property type="match status" value="1"/>
</dbReference>
<keyword evidence="7" id="KW-0235">DNA replication</keyword>
<evidence type="ECO:0000256" key="9">
    <source>
        <dbReference type="ARBA" id="ARBA00025611"/>
    </source>
</evidence>
<dbReference type="Gene3D" id="1.10.150.870">
    <property type="match status" value="1"/>
</dbReference>
<dbReference type="CDD" id="cd04485">
    <property type="entry name" value="DnaE_OBF"/>
    <property type="match status" value="1"/>
</dbReference>
<dbReference type="Pfam" id="PF14579">
    <property type="entry name" value="HHH_6"/>
    <property type="match status" value="1"/>
</dbReference>
<proteinExistence type="inferred from homology"/>
<keyword evidence="6 12" id="KW-0548">Nucleotidyltransferase</keyword>
<evidence type="ECO:0000256" key="3">
    <source>
        <dbReference type="ARBA" id="ARBA00012417"/>
    </source>
</evidence>
<dbReference type="InterPro" id="IPR004365">
    <property type="entry name" value="NA-bd_OB_tRNA"/>
</dbReference>
<dbReference type="Proteomes" id="UP001595752">
    <property type="component" value="Unassembled WGS sequence"/>
</dbReference>
<protein>
    <recommendedName>
        <fullName evidence="4">DNA polymerase III subunit alpha</fullName>
        <ecNumber evidence="3">2.7.7.7</ecNumber>
    </recommendedName>
</protein>
<comment type="function">
    <text evidence="9">DNA polymerase III is a complex, multichain enzyme responsible for most of the replicative synthesis in bacteria. This DNA polymerase also exhibits 3' to 5' exonuclease activity. The alpha chain is the DNA polymerase.</text>
</comment>
<dbReference type="InterPro" id="IPR029460">
    <property type="entry name" value="DNAPol_HHH"/>
</dbReference>
<dbReference type="InterPro" id="IPR040982">
    <property type="entry name" value="DNA_pol3_finger"/>
</dbReference>
<dbReference type="NCBIfam" id="NF004226">
    <property type="entry name" value="PRK05673.1"/>
    <property type="match status" value="1"/>
</dbReference>
<evidence type="ECO:0000256" key="6">
    <source>
        <dbReference type="ARBA" id="ARBA00022695"/>
    </source>
</evidence>
<keyword evidence="13" id="KW-1185">Reference proteome</keyword>
<dbReference type="Gene3D" id="1.10.10.1600">
    <property type="entry name" value="Bacterial DNA polymerase III alpha subunit, thumb domain"/>
    <property type="match status" value="1"/>
</dbReference>
<dbReference type="PANTHER" id="PTHR32294">
    <property type="entry name" value="DNA POLYMERASE III SUBUNIT ALPHA"/>
    <property type="match status" value="1"/>
</dbReference>
<dbReference type="Pfam" id="PF17657">
    <property type="entry name" value="DNA_pol3_finger"/>
    <property type="match status" value="1"/>
</dbReference>
<dbReference type="Pfam" id="PF07733">
    <property type="entry name" value="DNA_pol3_alpha"/>
    <property type="match status" value="1"/>
</dbReference>
<dbReference type="EC" id="2.7.7.7" evidence="3"/>
<evidence type="ECO:0000313" key="13">
    <source>
        <dbReference type="Proteomes" id="UP001595752"/>
    </source>
</evidence>
<name>A0ABV8B0R7_9BACI</name>
<dbReference type="EMBL" id="JBHRZT010000020">
    <property type="protein sequence ID" value="MFC3883219.1"/>
    <property type="molecule type" value="Genomic_DNA"/>
</dbReference>
<comment type="subcellular location">
    <subcellularLocation>
        <location evidence="1">Cytoplasm</location>
    </subcellularLocation>
</comment>
<evidence type="ECO:0000256" key="10">
    <source>
        <dbReference type="ARBA" id="ARBA00049244"/>
    </source>
</evidence>
<dbReference type="Pfam" id="PF02811">
    <property type="entry name" value="PHP"/>
    <property type="match status" value="1"/>
</dbReference>
<organism evidence="12 13">
    <name type="scientific">Bacillus songklensis</name>
    <dbReference type="NCBI Taxonomy" id="1069116"/>
    <lineage>
        <taxon>Bacteria</taxon>
        <taxon>Bacillati</taxon>
        <taxon>Bacillota</taxon>
        <taxon>Bacilli</taxon>
        <taxon>Bacillales</taxon>
        <taxon>Bacillaceae</taxon>
        <taxon>Bacillus</taxon>
    </lineage>
</organism>
<dbReference type="InterPro" id="IPR011708">
    <property type="entry name" value="DNA_pol3_alpha_NTPase_dom"/>
</dbReference>
<reference evidence="13" key="1">
    <citation type="journal article" date="2019" name="Int. J. Syst. Evol. Microbiol.">
        <title>The Global Catalogue of Microorganisms (GCM) 10K type strain sequencing project: providing services to taxonomists for standard genome sequencing and annotation.</title>
        <authorList>
            <consortium name="The Broad Institute Genomics Platform"/>
            <consortium name="The Broad Institute Genome Sequencing Center for Infectious Disease"/>
            <person name="Wu L."/>
            <person name="Ma J."/>
        </authorList>
    </citation>
    <scope>NUCLEOTIDE SEQUENCE [LARGE SCALE GENOMIC DNA]</scope>
    <source>
        <strain evidence="13">CCUG 61889</strain>
    </source>
</reference>
<dbReference type="InterPro" id="IPR004805">
    <property type="entry name" value="DnaE2/DnaE/PolC"/>
</dbReference>
<dbReference type="RefSeq" id="WP_377913395.1">
    <property type="nucleotide sequence ID" value="NZ_JBHRZT010000020.1"/>
</dbReference>
<evidence type="ECO:0000256" key="5">
    <source>
        <dbReference type="ARBA" id="ARBA00022679"/>
    </source>
</evidence>
<evidence type="ECO:0000313" key="12">
    <source>
        <dbReference type="EMBL" id="MFC3883219.1"/>
    </source>
</evidence>
<evidence type="ECO:0000256" key="1">
    <source>
        <dbReference type="ARBA" id="ARBA00004496"/>
    </source>
</evidence>
<sequence length="1124" mass="127929">MAFVHLQVQSGYSLLSSAVKINELVQQAKKLNYSSLALTDENVMYGTVSFYQSCRREGIKPIIGLTLSILEDDECDAVSFPFVFLAKNNTGYQNLLKMSSLVQTKAKTGLKQKWLLRYSEGLIVLTPGKKGLIERYIIDDRIQEAEKAIRFFQKTYGEENVYLSIQRHGTEEQELNQKMIPLARKWGVPLVAANDVRYLKKGQSFAHDCLLAIKQGAKLEELDKETYRTQEYYLKSPREMTDLFADFPEVLEQTISISERCNVNLPLGEAFLPKYPTPEGITADEYLVQLCEKGLREKIQGQKDISTYKERLRYELSVIQQMKFSDYFLIVWDFMNYAHRQGIMTGPGRGSAAGSLVAYVLNITAIDPLEYDLLFERFLNPERVSMPDIDIDFPDHRRDEVIRYVAKKYGEFHVAQIITFGTLAAKAAIRDVGRVLGMDGKEVDKVSKLISNKAGITLKQAYEQSESLRIHLQQSKERQRLFEAAMGIEGLPRHTSTHAAGVVISERPLMDLVAIQEGHEGVYLTQIDMEGLEAVGLLKMDFLGLRNLSILDKVVHHIQKETGQRLQLNNLTLKDERTYSLLAKGDTTGIFQLESEGMRRVLQQLKPTELEDIVAVNALYRPGPMENIPLYIERKHGKNPIHYLHSDLEGILRKTYGVIVYQEQIMQIASKMAGFTLGEADLLRRAVSKKKREVLDEQRARFVNGCMQNGYNEQLAQSLYDLIVRFADYGFNRSHAVAYSMIAYQLAYLKANYPLYFFSALLTSVIGNEGKMAQYIHEARSKAIKILSPSINESMYEFKVEKEGIRFSLAAIKHVGAMALKEIFRARRQRHFTDLFDFCMRVSMKIVNRRTLESLITSGSFDEFGEDRATLLASIDVALEHIELIGVDDQENFFLDEEFSLKPKYVTAGPMPLAEKLQLEKEALGFYLTSHPAMLFRSAFSSYGAKTIYEVLVNQRVSKVAIGVFLSSEKVIRTKNGELMAFFTASDETGEVRAVAFPRVYQPHQTLLTQGEVLLLQGKVERREGQLQFVIQEAKKVPNSQELAQEAANVLYLKIEEQHKYRGCLPHIQHILASHKGNVPVIMYYEDEKRTVKLPEMYNVHPASECLKQLTDVLGEGNVVLKEL</sequence>